<feature type="non-terminal residue" evidence="2">
    <location>
        <position position="1"/>
    </location>
</feature>
<dbReference type="EMBL" id="BLRY01000180">
    <property type="protein sequence ID" value="GFP28333.1"/>
    <property type="molecule type" value="Genomic_DNA"/>
</dbReference>
<gene>
    <name evidence="2" type="ORF">HKBW3S33_01748</name>
</gene>
<evidence type="ECO:0000256" key="1">
    <source>
        <dbReference type="SAM" id="MobiDB-lite"/>
    </source>
</evidence>
<comment type="caution">
    <text evidence="2">The sequence shown here is derived from an EMBL/GenBank/DDBJ whole genome shotgun (WGS) entry which is preliminary data.</text>
</comment>
<accession>A0A6V8P7J5</accession>
<protein>
    <submittedName>
        <fullName evidence="2">Uncharacterized protein</fullName>
    </submittedName>
</protein>
<proteinExistence type="predicted"/>
<organism evidence="2 3">
    <name type="scientific">Candidatus Hakubella thermalkaliphila</name>
    <dbReference type="NCBI Taxonomy" id="2754717"/>
    <lineage>
        <taxon>Bacteria</taxon>
        <taxon>Bacillati</taxon>
        <taxon>Actinomycetota</taxon>
        <taxon>Actinomycetota incertae sedis</taxon>
        <taxon>Candidatus Hakubellales</taxon>
        <taxon>Candidatus Hakubellaceae</taxon>
        <taxon>Candidatus Hakubella</taxon>
    </lineage>
</organism>
<dbReference type="AlphaFoldDB" id="A0A6V8P7J5"/>
<feature type="region of interest" description="Disordered" evidence="1">
    <location>
        <begin position="1"/>
        <end position="54"/>
    </location>
</feature>
<evidence type="ECO:0000313" key="3">
    <source>
        <dbReference type="Proteomes" id="UP000591948"/>
    </source>
</evidence>
<evidence type="ECO:0000313" key="2">
    <source>
        <dbReference type="EMBL" id="GFP28333.1"/>
    </source>
</evidence>
<feature type="compositionally biased region" description="Basic and acidic residues" evidence="1">
    <location>
        <begin position="16"/>
        <end position="45"/>
    </location>
</feature>
<name>A0A6V8P7J5_9ACTN</name>
<reference evidence="2 3" key="1">
    <citation type="journal article" date="2020" name="Front. Microbiol.">
        <title>Single-cell genomics of novel Actinobacteria with the Wood-Ljungdahl pathway discovered in a serpentinizing system.</title>
        <authorList>
            <person name="Merino N."/>
            <person name="Kawai M."/>
            <person name="Boyd E.S."/>
            <person name="Colman D.R."/>
            <person name="McGlynn S.E."/>
            <person name="Nealson K.H."/>
            <person name="Kurokawa K."/>
            <person name="Hongoh Y."/>
        </authorList>
    </citation>
    <scope>NUCLEOTIDE SEQUENCE [LARGE SCALE GENOMIC DNA]</scope>
    <source>
        <strain evidence="2 3">S33</strain>
    </source>
</reference>
<sequence length="54" mass="6140">EKLPIILSNTIYGGTRQEEISPMRSHTPDDKERKQSQISKREHPADPQGPQARS</sequence>
<keyword evidence="3" id="KW-1185">Reference proteome</keyword>
<dbReference type="Proteomes" id="UP000591948">
    <property type="component" value="Unassembled WGS sequence"/>
</dbReference>